<keyword evidence="1" id="KW-0812">Transmembrane</keyword>
<dbReference type="EMBL" id="VMBF01000003">
    <property type="protein sequence ID" value="TSJ80065.1"/>
    <property type="molecule type" value="Genomic_DNA"/>
</dbReference>
<feature type="transmembrane region" description="Helical" evidence="1">
    <location>
        <begin position="108"/>
        <end position="126"/>
    </location>
</feature>
<keyword evidence="1" id="KW-1133">Transmembrane helix</keyword>
<evidence type="ECO:0000313" key="2">
    <source>
        <dbReference type="EMBL" id="KAA5825767.1"/>
    </source>
</evidence>
<dbReference type="EMBL" id="VWRS01000003">
    <property type="protein sequence ID" value="KAA5825767.1"/>
    <property type="molecule type" value="Genomic_DNA"/>
</dbReference>
<feature type="transmembrane region" description="Helical" evidence="1">
    <location>
        <begin position="172"/>
        <end position="196"/>
    </location>
</feature>
<name>A0A5M7BC74_9FLAO</name>
<keyword evidence="4" id="KW-1185">Reference proteome</keyword>
<dbReference type="OrthoDB" id="1453530at2"/>
<protein>
    <submittedName>
        <fullName evidence="2">Uncharacterized protein</fullName>
    </submittedName>
</protein>
<comment type="caution">
    <text evidence="2">The sequence shown here is derived from an EMBL/GenBank/DDBJ whole genome shotgun (WGS) entry which is preliminary data.</text>
</comment>
<reference evidence="3 4" key="2">
    <citation type="submission" date="2019-07" db="EMBL/GenBank/DDBJ databases">
        <title>Algibacter marinivivus sp. nov., isolated from the surface of a marine red alga.</title>
        <authorList>
            <person name="Zhong X."/>
            <person name="Xu W."/>
            <person name="Zhang Y."/>
            <person name="Zhang Q."/>
            <person name="Du Z."/>
        </authorList>
    </citation>
    <scope>NUCLEOTIDE SEQUENCE [LARGE SCALE GENOMIC DNA]</scope>
    <source>
        <strain evidence="3 4">RU-4-M-4</strain>
    </source>
</reference>
<dbReference type="AlphaFoldDB" id="A0A5M7BC74"/>
<feature type="transmembrane region" description="Helical" evidence="1">
    <location>
        <begin position="39"/>
        <end position="57"/>
    </location>
</feature>
<evidence type="ECO:0000256" key="1">
    <source>
        <dbReference type="SAM" id="Phobius"/>
    </source>
</evidence>
<feature type="transmembrane region" description="Helical" evidence="1">
    <location>
        <begin position="138"/>
        <end position="160"/>
    </location>
</feature>
<reference evidence="2 5" key="1">
    <citation type="journal article" date="2015" name="Int. J. Syst. Evol. Microbiol.">
        <title>Algibacter amylolyticus sp. nov., isolated from intertidal sediment.</title>
        <authorList>
            <person name="Zhang D.C."/>
            <person name="Wu J."/>
            <person name="Neuner K."/>
            <person name="Yao J."/>
            <person name="Margesin R."/>
        </authorList>
    </citation>
    <scope>NUCLEOTIDE SEQUENCE [LARGE SCALE GENOMIC DNA]</scope>
    <source>
        <strain evidence="2 5">RU-4-M-4</strain>
    </source>
</reference>
<keyword evidence="1" id="KW-0472">Membrane</keyword>
<feature type="transmembrane region" description="Helical" evidence="1">
    <location>
        <begin position="77"/>
        <end position="96"/>
    </location>
</feature>
<dbReference type="Proteomes" id="UP000315145">
    <property type="component" value="Unassembled WGS sequence"/>
</dbReference>
<dbReference type="Proteomes" id="UP000322315">
    <property type="component" value="Unassembled WGS sequence"/>
</dbReference>
<feature type="transmembrane region" description="Helical" evidence="1">
    <location>
        <begin position="6"/>
        <end position="27"/>
    </location>
</feature>
<proteinExistence type="predicted"/>
<feature type="transmembrane region" description="Helical" evidence="1">
    <location>
        <begin position="208"/>
        <end position="229"/>
    </location>
</feature>
<reference evidence="2" key="3">
    <citation type="submission" date="2019-09" db="EMBL/GenBank/DDBJ databases">
        <authorList>
            <person name="Zhang D.-C."/>
        </authorList>
    </citation>
    <scope>NUCLEOTIDE SEQUENCE</scope>
    <source>
        <strain evidence="2">RU-4-M-4</strain>
    </source>
</reference>
<evidence type="ECO:0000313" key="4">
    <source>
        <dbReference type="Proteomes" id="UP000315145"/>
    </source>
</evidence>
<sequence length="239" mass="29243">MEEFLYQHRWIITRAVEIIAALTGIVFFKKYKSTNAKYFIYFLIYLSICDFLNTYTLYTGKGQFFYFLRETVFKYNYWWSTLYWKIGAIMFFVFFYNKILSNKKFKNIIKFSGLFFLLFSIIYILLNFDDYFVRFFPPISILGAFIIFLCTVFYFIEVLLSDKILVFYKSLNFYISFAIFIWWLIITPIVLYDIYMLHKDFNYIKLRFLIYLLANITMYSTFTFALIWCKPELIKNELT</sequence>
<organism evidence="2 5">
    <name type="scientific">Algibacter amylolyticus</name>
    <dbReference type="NCBI Taxonomy" id="1608400"/>
    <lineage>
        <taxon>Bacteria</taxon>
        <taxon>Pseudomonadati</taxon>
        <taxon>Bacteroidota</taxon>
        <taxon>Flavobacteriia</taxon>
        <taxon>Flavobacteriales</taxon>
        <taxon>Flavobacteriaceae</taxon>
        <taxon>Algibacter</taxon>
    </lineage>
</organism>
<gene>
    <name evidence="2" type="ORF">F2B50_07610</name>
    <name evidence="3" type="ORF">FPF71_07610</name>
</gene>
<evidence type="ECO:0000313" key="5">
    <source>
        <dbReference type="Proteomes" id="UP000322315"/>
    </source>
</evidence>
<accession>A0A5M7BC74</accession>
<evidence type="ECO:0000313" key="3">
    <source>
        <dbReference type="EMBL" id="TSJ80065.1"/>
    </source>
</evidence>